<feature type="compositionally biased region" description="Basic residues" evidence="1">
    <location>
        <begin position="1175"/>
        <end position="1184"/>
    </location>
</feature>
<reference evidence="3 4" key="1">
    <citation type="submission" date="2015-12" db="EMBL/GenBank/DDBJ databases">
        <title>Draft genome sequence of Moniliophthora roreri, the causal agent of frosty pod rot of cacao.</title>
        <authorList>
            <person name="Aime M.C."/>
            <person name="Diaz-Valderrama J.R."/>
            <person name="Kijpornyongpan T."/>
            <person name="Phillips-Mora W."/>
        </authorList>
    </citation>
    <scope>NUCLEOTIDE SEQUENCE [LARGE SCALE GENOMIC DNA]</scope>
    <source>
        <strain evidence="3 4">MCA 2952</strain>
    </source>
</reference>
<feature type="region of interest" description="Disordered" evidence="1">
    <location>
        <begin position="401"/>
        <end position="467"/>
    </location>
</feature>
<dbReference type="SUPFAM" id="SSF55277">
    <property type="entry name" value="GYF domain"/>
    <property type="match status" value="1"/>
</dbReference>
<dbReference type="GO" id="GO:0005829">
    <property type="term" value="C:cytosol"/>
    <property type="evidence" value="ECO:0007669"/>
    <property type="project" value="TreeGrafter"/>
</dbReference>
<feature type="compositionally biased region" description="Polar residues" evidence="1">
    <location>
        <begin position="983"/>
        <end position="1011"/>
    </location>
</feature>
<dbReference type="AlphaFoldDB" id="A0A0W0F5S7"/>
<dbReference type="eggNOG" id="KOG1862">
    <property type="taxonomic scope" value="Eukaryota"/>
</dbReference>
<dbReference type="SMART" id="SM00444">
    <property type="entry name" value="GYF"/>
    <property type="match status" value="1"/>
</dbReference>
<dbReference type="InterPro" id="IPR051640">
    <property type="entry name" value="GRB10-interact_GYF"/>
</dbReference>
<feature type="region of interest" description="Disordered" evidence="1">
    <location>
        <begin position="1"/>
        <end position="63"/>
    </location>
</feature>
<feature type="compositionally biased region" description="Low complexity" evidence="1">
    <location>
        <begin position="1021"/>
        <end position="1047"/>
    </location>
</feature>
<evidence type="ECO:0000256" key="1">
    <source>
        <dbReference type="SAM" id="MobiDB-lite"/>
    </source>
</evidence>
<feature type="compositionally biased region" description="Polar residues" evidence="1">
    <location>
        <begin position="147"/>
        <end position="156"/>
    </location>
</feature>
<dbReference type="PROSITE" id="PS50829">
    <property type="entry name" value="GYF"/>
    <property type="match status" value="1"/>
</dbReference>
<dbReference type="InterPro" id="IPR003169">
    <property type="entry name" value="GYF"/>
</dbReference>
<feature type="compositionally biased region" description="Low complexity" evidence="1">
    <location>
        <begin position="830"/>
        <end position="848"/>
    </location>
</feature>
<feature type="compositionally biased region" description="Polar residues" evidence="1">
    <location>
        <begin position="275"/>
        <end position="284"/>
    </location>
</feature>
<comment type="caution">
    <text evidence="3">The sequence shown here is derived from an EMBL/GenBank/DDBJ whole genome shotgun (WGS) entry which is preliminary data.</text>
</comment>
<feature type="region of interest" description="Disordered" evidence="1">
    <location>
        <begin position="241"/>
        <end position="284"/>
    </location>
</feature>
<feature type="region of interest" description="Disordered" evidence="1">
    <location>
        <begin position="1163"/>
        <end position="1184"/>
    </location>
</feature>
<feature type="compositionally biased region" description="Low complexity" evidence="1">
    <location>
        <begin position="302"/>
        <end position="322"/>
    </location>
</feature>
<accession>A0A0W0F5S7</accession>
<sequence>MSTTTMHFGPEWMRPKHQSVSRTQPPPSPPPSANPPAANASTYSALVSPAPPQMPEKHDEAHPFRYSKEEMLRIYKEGGGKGGLGLEVERWEGVVREIGTDPVGLREMGEAEKKLFAISVNSDLRRRQSNDYLSLNTQNLERPRLSHANTGSSTGSPLRERYGSMGLMPRRRDSTDQAPTIPRKLSLSGQAPLASPRDIGLPSPRRIGHGASFDGVLNGGDSWTARRRASEGHVKTVLNVTREPGGEDNEIREEEEEGRLETEPTVEAQDRSEPPANSDTGSMALQGSENIETGMAHLSVEPNSSQNAASSPSAAAAGPPPGLADLANVEWSYLDPQGQVQGPFRADLMQKWNDDGYFTPDLLMKRTTIDTEWISVAELARRTGGGKIFLSPIAPPMPPGLARHTDSPFGMAGDPSVFNNPYQPSPIRSIRSTTLDSYTGSNPSDSPASSFGGGRFGNGSPDPSAFGGRVGQFGAGDIGGGRVTGFGIAGDASPALGRRNTYGETAEYRSPGFNNVLPSRGATLDNGFGMNGAFTTAPGPWNTGANYDPLSGGRGSADSSNYQPGFGSNLVRNAPLGSNSFSDVSASNSPYRVNDFGYGTPGTQHGLSQDKLIGGFSRPMGGLMYNDLPAQSHPHPSSSQFVPSQQIPTAVPDIFDARAQSQLPANNGTESVSVSPWGALDPPIAKRPGPFDPPHPTSSNTTVLPPLQTQPSPWGNVTEPSPSVSQTIEPTPVQSVSESIEPDSAVTDNVAEEVAIIKDEVVIEIPAEPSPEPEIQASPDPSEQLVAAATAVPPPVAEAPPPAPPPSTKSKAKPTSQPPVQASSPVEPITATAQTSPQPAAAAAPKAAWAKDDDAKKAATSLRQIQDAEAKKAEARKAVERERERAARANANATEDIQSFTTSWGLPTSQAGKSSVTVPPKETSAAAAAPTPTQQSPPAVWTTAAKSTAARPKTMKEIQEEEERRKKTAAVKEAPAVRRPYAESTNRAPPPTQGNAWTTVGPSGKAMSTANAPPRPPVQPSASTANSTSTPRVNGAPPAARPATSAAKPPPSNVSKAEDFPLPPSNDFMRWLADNMKGLNNTVNVEEIMSMLLSFPLDPDPSTTEIISDLIYANSTTLDGRRFAADFVSKRKADAVARSKNGAAGASSAKPISIADVVKAQPKPQTSEWGGFKVVNKKKKGGRS</sequence>
<dbReference type="PANTHER" id="PTHR14445">
    <property type="entry name" value="GRB10 INTERACTING GYF PROTEIN"/>
    <property type="match status" value="1"/>
</dbReference>
<dbReference type="Proteomes" id="UP000054988">
    <property type="component" value="Unassembled WGS sequence"/>
</dbReference>
<feature type="compositionally biased region" description="Polar residues" evidence="1">
    <location>
        <begin position="716"/>
        <end position="738"/>
    </location>
</feature>
<organism evidence="3 4">
    <name type="scientific">Moniliophthora roreri</name>
    <name type="common">Frosty pod rot fungus</name>
    <name type="synonym">Monilia roreri</name>
    <dbReference type="NCBI Taxonomy" id="221103"/>
    <lineage>
        <taxon>Eukaryota</taxon>
        <taxon>Fungi</taxon>
        <taxon>Dikarya</taxon>
        <taxon>Basidiomycota</taxon>
        <taxon>Agaricomycotina</taxon>
        <taxon>Agaricomycetes</taxon>
        <taxon>Agaricomycetidae</taxon>
        <taxon>Agaricales</taxon>
        <taxon>Marasmiineae</taxon>
        <taxon>Marasmiaceae</taxon>
        <taxon>Moniliophthora</taxon>
    </lineage>
</organism>
<gene>
    <name evidence="3" type="ORF">WG66_15712</name>
</gene>
<feature type="region of interest" description="Disordered" evidence="1">
    <location>
        <begin position="765"/>
        <end position="1065"/>
    </location>
</feature>
<feature type="compositionally biased region" description="Low complexity" evidence="1">
    <location>
        <begin position="765"/>
        <end position="779"/>
    </location>
</feature>
<feature type="region of interest" description="Disordered" evidence="1">
    <location>
        <begin position="136"/>
        <end position="204"/>
    </location>
</feature>
<dbReference type="CDD" id="cd00072">
    <property type="entry name" value="GYF"/>
    <property type="match status" value="1"/>
</dbReference>
<feature type="compositionally biased region" description="Polar residues" evidence="1">
    <location>
        <begin position="430"/>
        <end position="448"/>
    </location>
</feature>
<dbReference type="InterPro" id="IPR035445">
    <property type="entry name" value="GYF-like_dom_sf"/>
</dbReference>
<name>A0A0W0F5S7_MONRR</name>
<feature type="compositionally biased region" description="Pro residues" evidence="1">
    <location>
        <begin position="792"/>
        <end position="807"/>
    </location>
</feature>
<feature type="compositionally biased region" description="Polar residues" evidence="1">
    <location>
        <begin position="895"/>
        <end position="917"/>
    </location>
</feature>
<feature type="compositionally biased region" description="Acidic residues" evidence="1">
    <location>
        <begin position="246"/>
        <end position="258"/>
    </location>
</feature>
<feature type="domain" description="GYF" evidence="2">
    <location>
        <begin position="328"/>
        <end position="384"/>
    </location>
</feature>
<feature type="compositionally biased region" description="Basic and acidic residues" evidence="1">
    <location>
        <begin position="954"/>
        <end position="965"/>
    </location>
</feature>
<feature type="compositionally biased region" description="Pro residues" evidence="1">
    <location>
        <begin position="24"/>
        <end position="34"/>
    </location>
</feature>
<evidence type="ECO:0000313" key="4">
    <source>
        <dbReference type="Proteomes" id="UP000054988"/>
    </source>
</evidence>
<feature type="region of interest" description="Disordered" evidence="1">
    <location>
        <begin position="716"/>
        <end position="746"/>
    </location>
</feature>
<feature type="compositionally biased region" description="Low complexity" evidence="1">
    <location>
        <begin position="923"/>
        <end position="939"/>
    </location>
</feature>
<evidence type="ECO:0000313" key="3">
    <source>
        <dbReference type="EMBL" id="KTB31656.1"/>
    </source>
</evidence>
<evidence type="ECO:0000259" key="2">
    <source>
        <dbReference type="PROSITE" id="PS50829"/>
    </source>
</evidence>
<protein>
    <recommendedName>
        <fullName evidence="2">GYF domain-containing protein</fullName>
    </recommendedName>
</protein>
<dbReference type="Pfam" id="PF02213">
    <property type="entry name" value="GYF"/>
    <property type="match status" value="1"/>
</dbReference>
<feature type="compositionally biased region" description="Basic and acidic residues" evidence="1">
    <location>
        <begin position="866"/>
        <end position="887"/>
    </location>
</feature>
<feature type="region of interest" description="Disordered" evidence="1">
    <location>
        <begin position="301"/>
        <end position="322"/>
    </location>
</feature>
<dbReference type="Gene3D" id="3.30.1490.40">
    <property type="match status" value="1"/>
</dbReference>
<dbReference type="EMBL" id="LATX01002301">
    <property type="protein sequence ID" value="KTB31656.1"/>
    <property type="molecule type" value="Genomic_DNA"/>
</dbReference>
<dbReference type="PANTHER" id="PTHR14445:SF36">
    <property type="entry name" value="FI03272P-RELATED"/>
    <property type="match status" value="1"/>
</dbReference>
<proteinExistence type="predicted"/>